<evidence type="ECO:0000256" key="6">
    <source>
        <dbReference type="ARBA" id="ARBA00022737"/>
    </source>
</evidence>
<evidence type="ECO:0000256" key="9">
    <source>
        <dbReference type="ARBA" id="ARBA00022946"/>
    </source>
</evidence>
<dbReference type="InterPro" id="IPR018247">
    <property type="entry name" value="EF_Hand_1_Ca_BS"/>
</dbReference>
<evidence type="ECO:0000256" key="4">
    <source>
        <dbReference type="ARBA" id="ARBA00022568"/>
    </source>
</evidence>
<evidence type="ECO:0000256" key="11">
    <source>
        <dbReference type="ARBA" id="ARBA00023128"/>
    </source>
</evidence>
<reference evidence="17" key="2">
    <citation type="submission" date="2020-10" db="UniProtKB">
        <authorList>
            <consortium name="WormBaseParasite"/>
        </authorList>
    </citation>
    <scope>IDENTIFICATION</scope>
</reference>
<protein>
    <submittedName>
        <fullName evidence="17">Calcium uptake protein 1 homolog, mitochondrial</fullName>
    </submittedName>
</protein>
<keyword evidence="7" id="KW-0999">Mitochondrion inner membrane</keyword>
<dbReference type="InterPro" id="IPR039800">
    <property type="entry name" value="MICU1/2/3"/>
</dbReference>
<keyword evidence="8" id="KW-0106">Calcium</keyword>
<reference evidence="16" key="1">
    <citation type="journal article" date="2013" name="Genetics">
        <title>The draft genome and transcriptome of Panagrellus redivivus are shaped by the harsh demands of a free-living lifestyle.</title>
        <authorList>
            <person name="Srinivasan J."/>
            <person name="Dillman A.R."/>
            <person name="Macchietto M.G."/>
            <person name="Heikkinen L."/>
            <person name="Lakso M."/>
            <person name="Fracchia K.M."/>
            <person name="Antoshechkin I."/>
            <person name="Mortazavi A."/>
            <person name="Wong G."/>
            <person name="Sternberg P.W."/>
        </authorList>
    </citation>
    <scope>NUCLEOTIDE SEQUENCE [LARGE SCALE GENOMIC DNA]</scope>
    <source>
        <strain evidence="16">MT8872</strain>
    </source>
</reference>
<evidence type="ECO:0000256" key="7">
    <source>
        <dbReference type="ARBA" id="ARBA00022792"/>
    </source>
</evidence>
<dbReference type="SUPFAM" id="SSF47473">
    <property type="entry name" value="EF-hand"/>
    <property type="match status" value="2"/>
</dbReference>
<dbReference type="InterPro" id="IPR002048">
    <property type="entry name" value="EF_hand_dom"/>
</dbReference>
<feature type="compositionally biased region" description="Basic and acidic residues" evidence="14">
    <location>
        <begin position="139"/>
        <end position="157"/>
    </location>
</feature>
<dbReference type="GO" id="GO:1990246">
    <property type="term" value="C:uniplex complex"/>
    <property type="evidence" value="ECO:0007669"/>
    <property type="project" value="TreeGrafter"/>
</dbReference>
<evidence type="ECO:0000259" key="15">
    <source>
        <dbReference type="PROSITE" id="PS50222"/>
    </source>
</evidence>
<sequence>MPLPRSLLLPRLAASRLHHIRCKSELFKVGQGVRSIADIDAQKKHEAATADDPMAYTITGVRRGPESNPFHYTDRKAGRGYSDYSTEVYENRPYIWQPLRRYFKLNWFIMFGLLFGCMVAKPSDWKNWANDNGFLPKAAVRDGSKDSEKSETDSDGEHFDEECSILPEDVVKKKKRKIGFRERRIIEYENRLRTYSSPDKIFRYFATLKVIHPDASYDVYMNPEDFVRSLTPGVMQPRSLGLDKFKVFIPDKHKSNFTDPDCIFHKLGENGLINFTDYLFLMTLLSTPPNEFRLAFSIFDINGDGHLDKEEFSKVQKLLLSQSTVGQKHRDHNLGSSSFRINSESALNKYFFGANGEKKLDIATFLQFQHDLHRDILKIEFERRDPETMPVGIISEISFAELLMMHSGLTEKRQKRMVKRVKKKYKPIPDKKGISFDEVNDFFQFLYHIDDVDTALHFYKLAGKALTKELLVKVARKISNVELTDNLVDVVIALFDDNHDGQLSHREFVSIMKKRMQRGLEKPKDTGLIRLIDAAWECARRQTQQFLLLPGDH</sequence>
<dbReference type="GO" id="GO:0051560">
    <property type="term" value="P:mitochondrial calcium ion homeostasis"/>
    <property type="evidence" value="ECO:0007669"/>
    <property type="project" value="TreeGrafter"/>
</dbReference>
<proteinExistence type="inferred from homology"/>
<evidence type="ECO:0000256" key="13">
    <source>
        <dbReference type="ARBA" id="ARBA00038333"/>
    </source>
</evidence>
<dbReference type="GO" id="GO:0005509">
    <property type="term" value="F:calcium ion binding"/>
    <property type="evidence" value="ECO:0007669"/>
    <property type="project" value="InterPro"/>
</dbReference>
<dbReference type="PROSITE" id="PS00018">
    <property type="entry name" value="EF_HAND_1"/>
    <property type="match status" value="2"/>
</dbReference>
<accession>A0A7E4VB65</accession>
<dbReference type="AlphaFoldDB" id="A0A7E4VB65"/>
<dbReference type="CDD" id="cd15900">
    <property type="entry name" value="EFh_MICU"/>
    <property type="match status" value="1"/>
</dbReference>
<dbReference type="Proteomes" id="UP000492821">
    <property type="component" value="Unassembled WGS sequence"/>
</dbReference>
<organism evidence="16 17">
    <name type="scientific">Panagrellus redivivus</name>
    <name type="common">Microworm</name>
    <dbReference type="NCBI Taxonomy" id="6233"/>
    <lineage>
        <taxon>Eukaryota</taxon>
        <taxon>Metazoa</taxon>
        <taxon>Ecdysozoa</taxon>
        <taxon>Nematoda</taxon>
        <taxon>Chromadorea</taxon>
        <taxon>Rhabditida</taxon>
        <taxon>Tylenchina</taxon>
        <taxon>Panagrolaimomorpha</taxon>
        <taxon>Panagrolaimoidea</taxon>
        <taxon>Panagrolaimidae</taxon>
        <taxon>Panagrellus</taxon>
    </lineage>
</organism>
<evidence type="ECO:0000313" key="17">
    <source>
        <dbReference type="WBParaSite" id="Pan_g18700.t1"/>
    </source>
</evidence>
<dbReference type="PROSITE" id="PS50222">
    <property type="entry name" value="EF_HAND_2"/>
    <property type="match status" value="2"/>
</dbReference>
<comment type="subcellular location">
    <subcellularLocation>
        <location evidence="1">Mitochondrion inner membrane</location>
    </subcellularLocation>
    <subcellularLocation>
        <location evidence="2">Mitochondrion intermembrane space</location>
    </subcellularLocation>
</comment>
<dbReference type="PANTHER" id="PTHR12294">
    <property type="entry name" value="EF HAND DOMAIN FAMILY A1,A2-RELATED"/>
    <property type="match status" value="1"/>
</dbReference>
<keyword evidence="4" id="KW-0109">Calcium transport</keyword>
<dbReference type="Pfam" id="PF13833">
    <property type="entry name" value="EF-hand_8"/>
    <property type="match status" value="1"/>
</dbReference>
<feature type="region of interest" description="Disordered" evidence="14">
    <location>
        <begin position="139"/>
        <end position="159"/>
    </location>
</feature>
<evidence type="ECO:0000256" key="8">
    <source>
        <dbReference type="ARBA" id="ARBA00022837"/>
    </source>
</evidence>
<evidence type="ECO:0000313" key="16">
    <source>
        <dbReference type="Proteomes" id="UP000492821"/>
    </source>
</evidence>
<evidence type="ECO:0000256" key="12">
    <source>
        <dbReference type="ARBA" id="ARBA00023136"/>
    </source>
</evidence>
<dbReference type="Pfam" id="PF13202">
    <property type="entry name" value="EF-hand_5"/>
    <property type="match status" value="1"/>
</dbReference>
<feature type="domain" description="EF-hand" evidence="15">
    <location>
        <begin position="483"/>
        <end position="518"/>
    </location>
</feature>
<evidence type="ECO:0000256" key="2">
    <source>
        <dbReference type="ARBA" id="ARBA00004569"/>
    </source>
</evidence>
<dbReference type="SMART" id="SM00054">
    <property type="entry name" value="EFh"/>
    <property type="match status" value="2"/>
</dbReference>
<keyword evidence="12" id="KW-0472">Membrane</keyword>
<keyword evidence="6" id="KW-0677">Repeat</keyword>
<dbReference type="WBParaSite" id="Pan_g18700.t1">
    <property type="protein sequence ID" value="Pan_g18700.t1"/>
    <property type="gene ID" value="Pan_g18700"/>
</dbReference>
<evidence type="ECO:0000256" key="1">
    <source>
        <dbReference type="ARBA" id="ARBA00004273"/>
    </source>
</evidence>
<evidence type="ECO:0000256" key="10">
    <source>
        <dbReference type="ARBA" id="ARBA00023065"/>
    </source>
</evidence>
<evidence type="ECO:0000256" key="5">
    <source>
        <dbReference type="ARBA" id="ARBA00022723"/>
    </source>
</evidence>
<dbReference type="Gene3D" id="1.10.238.10">
    <property type="entry name" value="EF-hand"/>
    <property type="match status" value="2"/>
</dbReference>
<keyword evidence="3" id="KW-0813">Transport</keyword>
<keyword evidence="10" id="KW-0406">Ion transport</keyword>
<keyword evidence="5" id="KW-0479">Metal-binding</keyword>
<dbReference type="GO" id="GO:0005758">
    <property type="term" value="C:mitochondrial intermembrane space"/>
    <property type="evidence" value="ECO:0007669"/>
    <property type="project" value="UniProtKB-SubCell"/>
</dbReference>
<comment type="similarity">
    <text evidence="13">Belongs to the MICU1 family. MICU1 subfamily.</text>
</comment>
<keyword evidence="11" id="KW-0496">Mitochondrion</keyword>
<keyword evidence="16" id="KW-1185">Reference proteome</keyword>
<name>A0A7E4VB65_PANRE</name>
<keyword evidence="9" id="KW-0809">Transit peptide</keyword>
<feature type="domain" description="EF-hand" evidence="15">
    <location>
        <begin position="287"/>
        <end position="322"/>
    </location>
</feature>
<evidence type="ECO:0000256" key="3">
    <source>
        <dbReference type="ARBA" id="ARBA00022448"/>
    </source>
</evidence>
<dbReference type="PANTHER" id="PTHR12294:SF1">
    <property type="entry name" value="CALCIUM UPTAKE PROTEIN 1, MITOCHONDRIAL"/>
    <property type="match status" value="1"/>
</dbReference>
<evidence type="ECO:0000256" key="14">
    <source>
        <dbReference type="SAM" id="MobiDB-lite"/>
    </source>
</evidence>
<dbReference type="GO" id="GO:0036444">
    <property type="term" value="P:calcium import into the mitochondrion"/>
    <property type="evidence" value="ECO:0007669"/>
    <property type="project" value="UniProtKB-ARBA"/>
</dbReference>
<dbReference type="InterPro" id="IPR011992">
    <property type="entry name" value="EF-hand-dom_pair"/>
</dbReference>